<reference evidence="2" key="1">
    <citation type="journal article" date="2023" name="Front. Plant Sci.">
        <title>Chromosomal-level genome assembly of Melastoma candidum provides insights into trichome evolution.</title>
        <authorList>
            <person name="Zhong Y."/>
            <person name="Wu W."/>
            <person name="Sun C."/>
            <person name="Zou P."/>
            <person name="Liu Y."/>
            <person name="Dai S."/>
            <person name="Zhou R."/>
        </authorList>
    </citation>
    <scope>NUCLEOTIDE SEQUENCE [LARGE SCALE GENOMIC DNA]</scope>
</reference>
<name>A0ACB9QIR1_9MYRT</name>
<comment type="caution">
    <text evidence="1">The sequence shown here is derived from an EMBL/GenBank/DDBJ whole genome shotgun (WGS) entry which is preliminary data.</text>
</comment>
<organism evidence="1 2">
    <name type="scientific">Melastoma candidum</name>
    <dbReference type="NCBI Taxonomy" id="119954"/>
    <lineage>
        <taxon>Eukaryota</taxon>
        <taxon>Viridiplantae</taxon>
        <taxon>Streptophyta</taxon>
        <taxon>Embryophyta</taxon>
        <taxon>Tracheophyta</taxon>
        <taxon>Spermatophyta</taxon>
        <taxon>Magnoliopsida</taxon>
        <taxon>eudicotyledons</taxon>
        <taxon>Gunneridae</taxon>
        <taxon>Pentapetalae</taxon>
        <taxon>rosids</taxon>
        <taxon>malvids</taxon>
        <taxon>Myrtales</taxon>
        <taxon>Melastomataceae</taxon>
        <taxon>Melastomatoideae</taxon>
        <taxon>Melastomateae</taxon>
        <taxon>Melastoma</taxon>
    </lineage>
</organism>
<accession>A0ACB9QIR1</accession>
<gene>
    <name evidence="1" type="ORF">MLD38_022312</name>
</gene>
<evidence type="ECO:0000313" key="2">
    <source>
        <dbReference type="Proteomes" id="UP001057402"/>
    </source>
</evidence>
<dbReference type="EMBL" id="CM042885">
    <property type="protein sequence ID" value="KAI4366431.1"/>
    <property type="molecule type" value="Genomic_DNA"/>
</dbReference>
<proteinExistence type="predicted"/>
<protein>
    <submittedName>
        <fullName evidence="1">Uncharacterized protein</fullName>
    </submittedName>
</protein>
<evidence type="ECO:0000313" key="1">
    <source>
        <dbReference type="EMBL" id="KAI4366431.1"/>
    </source>
</evidence>
<keyword evidence="2" id="KW-1185">Reference proteome</keyword>
<sequence>MELLSPPSPSSPSPFSAAAIGARSSSPSNLTSPAASSPPPPPPSTASPSPPPHSCCSIRPGGEREGSGPVPNNASGNASAVHHKLNSFLLCARQVEKAKVQKEDHECDVGEDQEEEEEGHLPLDPARSSFSLALKECKERRSRYETQSGISDRRRPASVEFNNGSASSPRMGAVKMGSLDPGNLVVSPVSSNTGMKSGGGAAYVPFNHNGRALPI</sequence>
<dbReference type="Proteomes" id="UP001057402">
    <property type="component" value="Chromosome 6"/>
</dbReference>